<evidence type="ECO:0000256" key="13">
    <source>
        <dbReference type="ARBA" id="ARBA00023163"/>
    </source>
</evidence>
<evidence type="ECO:0000256" key="14">
    <source>
        <dbReference type="ARBA" id="ARBA00023170"/>
    </source>
</evidence>
<dbReference type="PANTHER" id="PTHR47429">
    <property type="entry name" value="PROTEIN TWIN LOV 1"/>
    <property type="match status" value="1"/>
</dbReference>
<evidence type="ECO:0000313" key="17">
    <source>
        <dbReference type="Proteomes" id="UP001302126"/>
    </source>
</evidence>
<protein>
    <recommendedName>
        <fullName evidence="15">PAS domain-containing protein</fullName>
    </recommendedName>
</protein>
<gene>
    <name evidence="16" type="ORF">QBC35DRAFT_43496</name>
</gene>
<keyword evidence="6" id="KW-0677">Repeat</keyword>
<keyword evidence="14" id="KW-0675">Receptor</keyword>
<reference evidence="16" key="1">
    <citation type="journal article" date="2023" name="Mol. Phylogenet. Evol.">
        <title>Genome-scale phylogeny and comparative genomics of the fungal order Sordariales.</title>
        <authorList>
            <person name="Hensen N."/>
            <person name="Bonometti L."/>
            <person name="Westerberg I."/>
            <person name="Brannstrom I.O."/>
            <person name="Guillou S."/>
            <person name="Cros-Aarteil S."/>
            <person name="Calhoun S."/>
            <person name="Haridas S."/>
            <person name="Kuo A."/>
            <person name="Mondo S."/>
            <person name="Pangilinan J."/>
            <person name="Riley R."/>
            <person name="LaButti K."/>
            <person name="Andreopoulos B."/>
            <person name="Lipzen A."/>
            <person name="Chen C."/>
            <person name="Yan M."/>
            <person name="Daum C."/>
            <person name="Ng V."/>
            <person name="Clum A."/>
            <person name="Steindorff A."/>
            <person name="Ohm R.A."/>
            <person name="Martin F."/>
            <person name="Silar P."/>
            <person name="Natvig D.O."/>
            <person name="Lalanne C."/>
            <person name="Gautier V."/>
            <person name="Ament-Velasquez S.L."/>
            <person name="Kruys A."/>
            <person name="Hutchinson M.I."/>
            <person name="Powell A.J."/>
            <person name="Barry K."/>
            <person name="Miller A.N."/>
            <person name="Grigoriev I.V."/>
            <person name="Debuchy R."/>
            <person name="Gladieux P."/>
            <person name="Hiltunen Thoren M."/>
            <person name="Johannesson H."/>
        </authorList>
    </citation>
    <scope>NUCLEOTIDE SEQUENCE</scope>
    <source>
        <strain evidence="16">PSN309</strain>
    </source>
</reference>
<dbReference type="GO" id="GO:0009881">
    <property type="term" value="F:photoreceptor activity"/>
    <property type="evidence" value="ECO:0007669"/>
    <property type="project" value="UniProtKB-KW"/>
</dbReference>
<dbReference type="InterPro" id="IPR000014">
    <property type="entry name" value="PAS"/>
</dbReference>
<dbReference type="Pfam" id="PF13426">
    <property type="entry name" value="PAS_9"/>
    <property type="match status" value="1"/>
</dbReference>
<keyword evidence="17" id="KW-1185">Reference proteome</keyword>
<keyword evidence="9" id="KW-0157">Chromophore</keyword>
<sequence length="182" mass="20819">MSHQLNTWEGQALQYYGGHQLDTQTFDPIIYPGLYSASGLDIMAILLLIHQRPDPQVDIGAVDMSCPIIVCDLLRQDQPIIYASDSFVQLTGYKRSEILERNCRFLQAPGGNVKPRVARKYVDEKTVKKMRKAVDKNTELQIRVTNFKKNGQKFTNCLTMIPMQYNSPHFNISVGFQCEMEE</sequence>
<comment type="caution">
    <text evidence="16">The sequence shown here is derived from an EMBL/GenBank/DDBJ whole genome shotgun (WGS) entry which is preliminary data.</text>
</comment>
<keyword evidence="7" id="KW-0863">Zinc-finger</keyword>
<evidence type="ECO:0000256" key="8">
    <source>
        <dbReference type="ARBA" id="ARBA00022833"/>
    </source>
</evidence>
<dbReference type="InterPro" id="IPR035965">
    <property type="entry name" value="PAS-like_dom_sf"/>
</dbReference>
<evidence type="ECO:0000256" key="6">
    <source>
        <dbReference type="ARBA" id="ARBA00022737"/>
    </source>
</evidence>
<evidence type="ECO:0000256" key="7">
    <source>
        <dbReference type="ARBA" id="ARBA00022771"/>
    </source>
</evidence>
<dbReference type="EMBL" id="MU864362">
    <property type="protein sequence ID" value="KAK4190922.1"/>
    <property type="molecule type" value="Genomic_DNA"/>
</dbReference>
<dbReference type="PROSITE" id="PS50112">
    <property type="entry name" value="PAS"/>
    <property type="match status" value="1"/>
</dbReference>
<evidence type="ECO:0000256" key="5">
    <source>
        <dbReference type="ARBA" id="ARBA00022723"/>
    </source>
</evidence>
<evidence type="ECO:0000256" key="12">
    <source>
        <dbReference type="ARBA" id="ARBA00023159"/>
    </source>
</evidence>
<evidence type="ECO:0000313" key="16">
    <source>
        <dbReference type="EMBL" id="KAK4190922.1"/>
    </source>
</evidence>
<organism evidence="16 17">
    <name type="scientific">Podospora australis</name>
    <dbReference type="NCBI Taxonomy" id="1536484"/>
    <lineage>
        <taxon>Eukaryota</taxon>
        <taxon>Fungi</taxon>
        <taxon>Dikarya</taxon>
        <taxon>Ascomycota</taxon>
        <taxon>Pezizomycotina</taxon>
        <taxon>Sordariomycetes</taxon>
        <taxon>Sordariomycetidae</taxon>
        <taxon>Sordariales</taxon>
        <taxon>Podosporaceae</taxon>
        <taxon>Podospora</taxon>
    </lineage>
</organism>
<evidence type="ECO:0000256" key="1">
    <source>
        <dbReference type="ARBA" id="ARBA00022543"/>
    </source>
</evidence>
<dbReference type="GO" id="GO:0008270">
    <property type="term" value="F:zinc ion binding"/>
    <property type="evidence" value="ECO:0007669"/>
    <property type="project" value="UniProtKB-KW"/>
</dbReference>
<dbReference type="GO" id="GO:0005634">
    <property type="term" value="C:nucleus"/>
    <property type="evidence" value="ECO:0007669"/>
    <property type="project" value="TreeGrafter"/>
</dbReference>
<dbReference type="AlphaFoldDB" id="A0AAN6X2K0"/>
<keyword evidence="11" id="KW-0238">DNA-binding</keyword>
<keyword evidence="4" id="KW-0288">FMN</keyword>
<dbReference type="FunFam" id="3.30.450.20:FF:000064">
    <property type="entry name" value="Vivid PAS protein VVD"/>
    <property type="match status" value="1"/>
</dbReference>
<dbReference type="Gene3D" id="3.30.450.20">
    <property type="entry name" value="PAS domain"/>
    <property type="match status" value="1"/>
</dbReference>
<evidence type="ECO:0000256" key="11">
    <source>
        <dbReference type="ARBA" id="ARBA00023125"/>
    </source>
</evidence>
<dbReference type="CDD" id="cd00130">
    <property type="entry name" value="PAS"/>
    <property type="match status" value="1"/>
</dbReference>
<evidence type="ECO:0000256" key="2">
    <source>
        <dbReference type="ARBA" id="ARBA00022606"/>
    </source>
</evidence>
<keyword evidence="8" id="KW-0862">Zinc</keyword>
<keyword evidence="1" id="KW-0600">Photoreceptor protein</keyword>
<evidence type="ECO:0000256" key="10">
    <source>
        <dbReference type="ARBA" id="ARBA00023015"/>
    </source>
</evidence>
<evidence type="ECO:0000256" key="9">
    <source>
        <dbReference type="ARBA" id="ARBA00022991"/>
    </source>
</evidence>
<keyword evidence="3" id="KW-0285">Flavoprotein</keyword>
<feature type="domain" description="PAS" evidence="15">
    <location>
        <begin position="80"/>
        <end position="102"/>
    </location>
</feature>
<keyword evidence="5" id="KW-0479">Metal-binding</keyword>
<dbReference type="PANTHER" id="PTHR47429:SF7">
    <property type="entry name" value="GATA-FACTOR"/>
    <property type="match status" value="1"/>
</dbReference>
<keyword evidence="2" id="KW-0716">Sensory transduction</keyword>
<keyword evidence="10" id="KW-0805">Transcription regulation</keyword>
<evidence type="ECO:0000256" key="3">
    <source>
        <dbReference type="ARBA" id="ARBA00022630"/>
    </source>
</evidence>
<dbReference type="SUPFAM" id="SSF55785">
    <property type="entry name" value="PYP-like sensor domain (PAS domain)"/>
    <property type="match status" value="1"/>
</dbReference>
<keyword evidence="13" id="KW-0804">Transcription</keyword>
<accession>A0AAN6X2K0</accession>
<reference evidence="16" key="2">
    <citation type="submission" date="2023-05" db="EMBL/GenBank/DDBJ databases">
        <authorList>
            <consortium name="Lawrence Berkeley National Laboratory"/>
            <person name="Steindorff A."/>
            <person name="Hensen N."/>
            <person name="Bonometti L."/>
            <person name="Westerberg I."/>
            <person name="Brannstrom I.O."/>
            <person name="Guillou S."/>
            <person name="Cros-Aarteil S."/>
            <person name="Calhoun S."/>
            <person name="Haridas S."/>
            <person name="Kuo A."/>
            <person name="Mondo S."/>
            <person name="Pangilinan J."/>
            <person name="Riley R."/>
            <person name="Labutti K."/>
            <person name="Andreopoulos B."/>
            <person name="Lipzen A."/>
            <person name="Chen C."/>
            <person name="Yanf M."/>
            <person name="Daum C."/>
            <person name="Ng V."/>
            <person name="Clum A."/>
            <person name="Ohm R."/>
            <person name="Martin F."/>
            <person name="Silar P."/>
            <person name="Natvig D."/>
            <person name="Lalanne C."/>
            <person name="Gautier V."/>
            <person name="Ament-Velasquez S.L."/>
            <person name="Kruys A."/>
            <person name="Hutchinson M.I."/>
            <person name="Powell A.J."/>
            <person name="Barry K."/>
            <person name="Miller A.N."/>
            <person name="Grigoriev I.V."/>
            <person name="Debuchy R."/>
            <person name="Gladieux P."/>
            <person name="Thoren M.H."/>
            <person name="Johannesson H."/>
        </authorList>
    </citation>
    <scope>NUCLEOTIDE SEQUENCE</scope>
    <source>
        <strain evidence="16">PSN309</strain>
    </source>
</reference>
<dbReference type="Proteomes" id="UP001302126">
    <property type="component" value="Unassembled WGS sequence"/>
</dbReference>
<dbReference type="GO" id="GO:0003677">
    <property type="term" value="F:DNA binding"/>
    <property type="evidence" value="ECO:0007669"/>
    <property type="project" value="UniProtKB-KW"/>
</dbReference>
<proteinExistence type="predicted"/>
<evidence type="ECO:0000259" key="15">
    <source>
        <dbReference type="PROSITE" id="PS50112"/>
    </source>
</evidence>
<evidence type="ECO:0000256" key="4">
    <source>
        <dbReference type="ARBA" id="ARBA00022643"/>
    </source>
</evidence>
<keyword evidence="12" id="KW-0010">Activator</keyword>
<name>A0AAN6X2K0_9PEZI</name>